<gene>
    <name evidence="1" type="ORF">AWRI4619_LOCUS4743</name>
</gene>
<dbReference type="EMBL" id="CAIJEN010000006">
    <property type="protein sequence ID" value="CAD0087625.1"/>
    <property type="molecule type" value="Genomic_DNA"/>
</dbReference>
<comment type="caution">
    <text evidence="1">The sequence shown here is derived from an EMBL/GenBank/DDBJ whole genome shotgun (WGS) entry which is preliminary data.</text>
</comment>
<evidence type="ECO:0000313" key="1">
    <source>
        <dbReference type="EMBL" id="CAD0087625.1"/>
    </source>
</evidence>
<feature type="non-terminal residue" evidence="1">
    <location>
        <position position="64"/>
    </location>
</feature>
<reference evidence="1" key="1">
    <citation type="submission" date="2020-06" db="EMBL/GenBank/DDBJ databases">
        <authorList>
            <person name="Onetto C."/>
        </authorList>
    </citation>
    <scope>NUCLEOTIDE SEQUENCE</scope>
</reference>
<accession>A0A9N8JIN5</accession>
<protein>
    <submittedName>
        <fullName evidence="1">Uncharacterized protein</fullName>
    </submittedName>
</protein>
<evidence type="ECO:0000313" key="2">
    <source>
        <dbReference type="Proteomes" id="UP000716446"/>
    </source>
</evidence>
<dbReference type="Proteomes" id="UP000716446">
    <property type="component" value="Unassembled WGS sequence"/>
</dbReference>
<keyword evidence="2" id="KW-1185">Reference proteome</keyword>
<dbReference type="Gene3D" id="3.90.190.10">
    <property type="entry name" value="Protein tyrosine phosphatase superfamily"/>
    <property type="match status" value="1"/>
</dbReference>
<organism evidence="1 2">
    <name type="scientific">Aureobasidium vineae</name>
    <dbReference type="NCBI Taxonomy" id="2773715"/>
    <lineage>
        <taxon>Eukaryota</taxon>
        <taxon>Fungi</taxon>
        <taxon>Dikarya</taxon>
        <taxon>Ascomycota</taxon>
        <taxon>Pezizomycotina</taxon>
        <taxon>Dothideomycetes</taxon>
        <taxon>Dothideomycetidae</taxon>
        <taxon>Dothideales</taxon>
        <taxon>Saccotheciaceae</taxon>
        <taxon>Aureobasidium</taxon>
    </lineage>
</organism>
<sequence length="64" mass="7283">MNDYQDEKLPPLTTVLNFRDVAGLVKDVKPGLLYRSAHIADDVPQTIPVEKILTFYVSDTSYDR</sequence>
<name>A0A9N8JIN5_9PEZI</name>
<dbReference type="AlphaFoldDB" id="A0A9N8JIN5"/>
<dbReference type="InterPro" id="IPR029021">
    <property type="entry name" value="Prot-tyrosine_phosphatase-like"/>
</dbReference>
<proteinExistence type="predicted"/>